<evidence type="ECO:0000256" key="4">
    <source>
        <dbReference type="ARBA" id="ARBA00022737"/>
    </source>
</evidence>
<dbReference type="InterPro" id="IPR036736">
    <property type="entry name" value="ACP-like_sf"/>
</dbReference>
<dbReference type="CDD" id="cd19543">
    <property type="entry name" value="DCL_NRPS"/>
    <property type="match status" value="1"/>
</dbReference>
<dbReference type="SUPFAM" id="SSF56801">
    <property type="entry name" value="Acetyl-CoA synthetase-like"/>
    <property type="match status" value="2"/>
</dbReference>
<dbReference type="Pfam" id="PF13193">
    <property type="entry name" value="AMP-binding_C"/>
    <property type="match status" value="1"/>
</dbReference>
<dbReference type="Gene3D" id="3.40.50.12780">
    <property type="entry name" value="N-terminal domain of ligase-like"/>
    <property type="match status" value="1"/>
</dbReference>
<dbReference type="GO" id="GO:0031177">
    <property type="term" value="F:phosphopantetheine binding"/>
    <property type="evidence" value="ECO:0007669"/>
    <property type="project" value="InterPro"/>
</dbReference>
<dbReference type="PROSITE" id="PS50075">
    <property type="entry name" value="CARRIER"/>
    <property type="match status" value="1"/>
</dbReference>
<keyword evidence="2" id="KW-0596">Phosphopantetheine</keyword>
<comment type="cofactor">
    <cofactor evidence="1">
        <name>pantetheine 4'-phosphate</name>
        <dbReference type="ChEBI" id="CHEBI:47942"/>
    </cofactor>
</comment>
<dbReference type="Pfam" id="PF00668">
    <property type="entry name" value="Condensation"/>
    <property type="match status" value="3"/>
</dbReference>
<dbReference type="SUPFAM" id="SSF47336">
    <property type="entry name" value="ACP-like"/>
    <property type="match status" value="1"/>
</dbReference>
<dbReference type="NCBIfam" id="TIGR01720">
    <property type="entry name" value="NRPS-para261"/>
    <property type="match status" value="1"/>
</dbReference>
<dbReference type="InterPro" id="IPR010060">
    <property type="entry name" value="NRPS_synth"/>
</dbReference>
<dbReference type="InterPro" id="IPR009081">
    <property type="entry name" value="PP-bd_ACP"/>
</dbReference>
<dbReference type="PROSITE" id="PS00012">
    <property type="entry name" value="PHOSPHOPANTETHEINE"/>
    <property type="match status" value="1"/>
</dbReference>
<feature type="domain" description="Carrier" evidence="6">
    <location>
        <begin position="907"/>
        <end position="981"/>
    </location>
</feature>
<dbReference type="FunFam" id="3.40.50.980:FF:000001">
    <property type="entry name" value="Non-ribosomal peptide synthetase"/>
    <property type="match status" value="1"/>
</dbReference>
<evidence type="ECO:0000256" key="2">
    <source>
        <dbReference type="ARBA" id="ARBA00022450"/>
    </source>
</evidence>
<organism evidence="7">
    <name type="scientific">Nocardia otitidiscaviarum</name>
    <dbReference type="NCBI Taxonomy" id="1823"/>
    <lineage>
        <taxon>Bacteria</taxon>
        <taxon>Bacillati</taxon>
        <taxon>Actinomycetota</taxon>
        <taxon>Actinomycetes</taxon>
        <taxon>Mycobacteriales</taxon>
        <taxon>Nocardiaceae</taxon>
        <taxon>Nocardia</taxon>
    </lineage>
</organism>
<dbReference type="GO" id="GO:0009366">
    <property type="term" value="C:enterobactin synthetase complex"/>
    <property type="evidence" value="ECO:0007669"/>
    <property type="project" value="TreeGrafter"/>
</dbReference>
<dbReference type="CDD" id="cd19540">
    <property type="entry name" value="LCL_NRPS-like"/>
    <property type="match status" value="1"/>
</dbReference>
<keyword evidence="3" id="KW-0597">Phosphoprotein</keyword>
<sequence length="2213" mass="236442">MRAKLFRVETPEEVGEHEASALGILDAVEAATRRAVGPDATAALSGGRTAEPTTVEHVLVFVAHHISADGWSMGPLTRDVMIAYAARTSGVAPGWAPMPVQYADYSIWQRQVLGSEDDPQSLISAQAAFWKTTLADLPDELNLPADRPRPTTQSFRGGRVLFPIGTELHQGLQRIAREQNATMFMVVHTALAVFLSRLSGTSDIAIGTPIAGRGEAELDDVIGMFVNTLVLRTEVDAQRGFAELLAHAKDADLAAFAHADIPFERLVELINPERSTSRHPLFQVVLSFENLPDTSFELPGLRVSAVDFDNDTAKFDLSLTIREASGDAGMYAEFAFARDLFDEDTVQVFAQRFTRLLEQLTARPQRPVGDLELLAEAERTDLLTRTGGAPVAPATLPELMSTAAQGNPNGAAVVFEGRTLSYAELDTASSRLARLLIERGAGPDVLVAVAVPRSIESVLAVWAVAKSGAAFVPIDPAYPADRIAHMVSDSGAVLGLTVTAEAEKLPPVKSLAGWLSLDDAAVLAQAEGYAADPVTDADRWAPIRAEHAAYVIYTSGTTGMPKGVVVTHAGLANFSLEQVVRYGLDSGSRALHFASPSFDASVLELLLAVGAAGALVVVPPGTYGGDELGELISRERVSVGLITPSVLASLDPAQLSGMEVIIAGGEAVSADLVAKWSENPGAPRRFHNAYGPTEATIATNISDPLSAGDPVVIGGPVRGMRAMVLDARLHPVPEGVAGELYVAGVQLARGYHARPGLTAERFVADPYGAPGDRLYRTGDVVRWRRDALDRAVVEYVGRNDFQVKVRGFRIELGEIDAALTAFESVDFAVTLGHKTEAGTTILASYVKPVAGATVDIAALTEHAAARLPEYMVPTAITVIDEIPLTGAGKLDRRALPEPVLAPREFRAPVSDLESELAAVFAEVLGVEQVGADDSFFALGGDSILSIQLVSRAKARGIVFSPRDVFEQRSVAGLAEVAVRGGDAEQQQLAELPGGGVGDIPLTPIMTAILSSGSSYERFSQSMALRLPDGIDRETLVGTLGAVFDHHDVLRARLRGNATDGWAFEALERGAVDVDALVQKVMVPADISDAELSRVASAELDGALSRLDPANAAMVQFVWFAFEGERRDVLLIAAHHFVVDGVSWRILIPDFAMAWSQLAFGQPVALPENGTSMRRWAHALVDAAAAPERVAELEFWQGVTETPDPLLGSRAFDPAVDTFATVERVEVTIPAEVTDAVLTAIPGLYRGGVNDGLLSALAMAVSRWRGASSASLAHPSPDHHPAPSRSATLIKLEGHGREEDVVAGADLSRTVGWFTSAYPVRLDLGEADLDDAFAGGKALGDIVKSVKEQLLAVPDKGLGFGLLRHLNPGTRDRLRDVGQISFNYLGRVSTGEVPEQLAELGWVPVADLGQLDADMDRDMPANATLDINAIVTDGEDGPQLGAAFAFPTGLLSVERVQEFADLFVAALTALATHAKRADAGGFTPSDMNLVSIGQTDIEVWERDYPALADVWPLSPLQGGLLFQAMIAQSQQTLDVYTMQAVLDLGGTVDVARLHAAAQGVVDRYPNLRTAFVTDTDGKPVQVVLDRAEAPWREVDLTDLPEDERVSRMRELIEDDRATHFDLTAPPLMRFTLFRTGSERWNLVITTHHILVDGWSMPLLMQDLLVLYAVHGDTSALPRVTSYRNFLAWLSGRDRDASLQAWTRALSGVTEPTQLAPQPRGEETYEIGRHVTEIDADRTRALTKRAGELGVTVNTVVQTAWAILVGRLTGRGDVVFGATVSGRPADLPGVETMVGLFINTLPVRIRIDDRLSIEGMLEKVQREQADLLDHHYIGLTDIQRVTGIGSQFDTLVVFESYPMDKDAVAAASSIDGMSVTGVGVNDNTHYPMTLVVMAEETIEIAMRYLTSRFTADEVATLAARLNRVLDALLGDPTGLIGDIDILDDTERARILAESTAPAVESAPETTRLGDRTVAKALAAVVEEDPQAPALLADGKEIAYHELDRRSSQLARVLIDRGAGPGDIVAIALPRSADSVVAAWAVQKAGAAVLFADGLSFGEIIAAGAGFGIAEEPAAKNIRWLVPTDPQVQADIAAAAAHPVSYADRVRPLTEDTPAFVTRAADGTWATLTQTDALDRADRLREVHEIDYESTLYTTAATGSAAVDEFLTAATAGALSVLPGEDGVEADLEEEVTHWFTVPGEDTAAADDEIRIVATD</sequence>
<dbReference type="PANTHER" id="PTHR45527:SF1">
    <property type="entry name" value="FATTY ACID SYNTHASE"/>
    <property type="match status" value="1"/>
</dbReference>
<dbReference type="InterPro" id="IPR010071">
    <property type="entry name" value="AA_adenyl_dom"/>
</dbReference>
<dbReference type="InterPro" id="IPR020806">
    <property type="entry name" value="PKS_PP-bd"/>
</dbReference>
<evidence type="ECO:0000256" key="3">
    <source>
        <dbReference type="ARBA" id="ARBA00022553"/>
    </source>
</evidence>
<dbReference type="GO" id="GO:0005829">
    <property type="term" value="C:cytosol"/>
    <property type="evidence" value="ECO:0007669"/>
    <property type="project" value="TreeGrafter"/>
</dbReference>
<dbReference type="InterPro" id="IPR001242">
    <property type="entry name" value="Condensation_dom"/>
</dbReference>
<dbReference type="Pfam" id="PF00550">
    <property type="entry name" value="PP-binding"/>
    <property type="match status" value="1"/>
</dbReference>
<dbReference type="InterPro" id="IPR020845">
    <property type="entry name" value="AMP-binding_CS"/>
</dbReference>
<dbReference type="NCBIfam" id="TIGR01733">
    <property type="entry name" value="AA-adenyl-dom"/>
    <property type="match status" value="1"/>
</dbReference>
<reference evidence="7" key="1">
    <citation type="journal article" date="2014" name="BMC Genomics">
        <title>Genome based analysis of type-I polyketide synthase and nonribosomal peptide synthetase gene clusters in seven strains of five representative Nocardia species.</title>
        <authorList>
            <person name="Komaki H."/>
            <person name="Ichikawa N."/>
            <person name="Hosoyama A."/>
            <person name="Takahashi-Nakaguchi A."/>
            <person name="Matsuzawa T."/>
            <person name="Suzuki K."/>
            <person name="Fujita N."/>
            <person name="Gonoi T."/>
        </authorList>
    </citation>
    <scope>NUCLEOTIDE SEQUENCE</scope>
    <source>
        <strain evidence="7">IFM 11049</strain>
    </source>
</reference>
<dbReference type="InterPro" id="IPR000873">
    <property type="entry name" value="AMP-dep_synth/lig_dom"/>
</dbReference>
<protein>
    <submittedName>
        <fullName evidence="7">Non-ribosomal peptide synthetase</fullName>
    </submittedName>
</protein>
<dbReference type="Gene3D" id="3.30.559.30">
    <property type="entry name" value="Nonribosomal peptide synthetase, condensation domain"/>
    <property type="match status" value="3"/>
</dbReference>
<dbReference type="SMART" id="SM00823">
    <property type="entry name" value="PKS_PP"/>
    <property type="match status" value="1"/>
</dbReference>
<dbReference type="Gene3D" id="3.30.300.30">
    <property type="match status" value="1"/>
</dbReference>
<dbReference type="PROSITE" id="PS00455">
    <property type="entry name" value="AMP_BINDING"/>
    <property type="match status" value="1"/>
</dbReference>
<evidence type="ECO:0000256" key="1">
    <source>
        <dbReference type="ARBA" id="ARBA00001957"/>
    </source>
</evidence>
<dbReference type="InterPro" id="IPR045851">
    <property type="entry name" value="AMP-bd_C_sf"/>
</dbReference>
<keyword evidence="5" id="KW-0045">Antibiotic biosynthesis</keyword>
<dbReference type="GO" id="GO:0047527">
    <property type="term" value="F:2,3-dihydroxybenzoate-serine ligase activity"/>
    <property type="evidence" value="ECO:0007669"/>
    <property type="project" value="TreeGrafter"/>
</dbReference>
<dbReference type="InterPro" id="IPR042099">
    <property type="entry name" value="ANL_N_sf"/>
</dbReference>
<dbReference type="Gene3D" id="3.30.559.10">
    <property type="entry name" value="Chloramphenicol acetyltransferase-like domain"/>
    <property type="match status" value="3"/>
</dbReference>
<dbReference type="Pfam" id="PF00501">
    <property type="entry name" value="AMP-binding"/>
    <property type="match status" value="2"/>
</dbReference>
<name>A0A060PWI5_9NOCA</name>
<dbReference type="GO" id="GO:0043041">
    <property type="term" value="P:amino acid activation for nonribosomal peptide biosynthetic process"/>
    <property type="evidence" value="ECO:0007669"/>
    <property type="project" value="TreeGrafter"/>
</dbReference>
<accession>A0A060PWI5</accession>
<keyword evidence="4" id="KW-0677">Repeat</keyword>
<evidence type="ECO:0000259" key="6">
    <source>
        <dbReference type="PROSITE" id="PS50075"/>
    </source>
</evidence>
<dbReference type="Gene3D" id="3.40.50.980">
    <property type="match status" value="2"/>
</dbReference>
<dbReference type="EMBL" id="AB700577">
    <property type="protein sequence ID" value="BAO99098.1"/>
    <property type="molecule type" value="Genomic_DNA"/>
</dbReference>
<evidence type="ECO:0000313" key="7">
    <source>
        <dbReference type="EMBL" id="BAO99098.1"/>
    </source>
</evidence>
<proteinExistence type="predicted"/>
<evidence type="ECO:0000256" key="5">
    <source>
        <dbReference type="ARBA" id="ARBA00023194"/>
    </source>
</evidence>
<dbReference type="GO" id="GO:0009239">
    <property type="term" value="P:enterobactin biosynthetic process"/>
    <property type="evidence" value="ECO:0007669"/>
    <property type="project" value="TreeGrafter"/>
</dbReference>
<dbReference type="UniPathway" id="UPA00011"/>
<dbReference type="Gene3D" id="1.10.1200.10">
    <property type="entry name" value="ACP-like"/>
    <property type="match status" value="1"/>
</dbReference>
<dbReference type="InterPro" id="IPR025110">
    <property type="entry name" value="AMP-bd_C"/>
</dbReference>
<dbReference type="InterPro" id="IPR023213">
    <property type="entry name" value="CAT-like_dom_sf"/>
</dbReference>
<dbReference type="Gene3D" id="2.30.38.10">
    <property type="entry name" value="Luciferase, Domain 3"/>
    <property type="match status" value="1"/>
</dbReference>
<dbReference type="GO" id="GO:0008610">
    <property type="term" value="P:lipid biosynthetic process"/>
    <property type="evidence" value="ECO:0007669"/>
    <property type="project" value="UniProtKB-ARBA"/>
</dbReference>
<dbReference type="PANTHER" id="PTHR45527">
    <property type="entry name" value="NONRIBOSOMAL PEPTIDE SYNTHETASE"/>
    <property type="match status" value="1"/>
</dbReference>
<dbReference type="SUPFAM" id="SSF52777">
    <property type="entry name" value="CoA-dependent acyltransferases"/>
    <property type="match status" value="6"/>
</dbReference>
<dbReference type="FunFam" id="1.10.1200.10:FF:000005">
    <property type="entry name" value="Nonribosomal peptide synthetase 1"/>
    <property type="match status" value="1"/>
</dbReference>
<dbReference type="InterPro" id="IPR006162">
    <property type="entry name" value="Ppantetheine_attach_site"/>
</dbReference>